<accession>A0A4U1J9I5</accession>
<feature type="transmembrane region" description="Helical" evidence="2">
    <location>
        <begin position="135"/>
        <end position="156"/>
    </location>
</feature>
<dbReference type="Pfam" id="PF10825">
    <property type="entry name" value="DUF2752"/>
    <property type="match status" value="1"/>
</dbReference>
<comment type="caution">
    <text evidence="3">The sequence shown here is derived from an EMBL/GenBank/DDBJ whole genome shotgun (WGS) entry which is preliminary data.</text>
</comment>
<sequence>MQDEPGRRADEPLAAPVPLHAPYPSPVPRPSPPRPQGSALGRATRLAAVGAVFAVAVAVRFPLCPFALITRHPCPGCGLTRAALALATGDLHEAVHFHPLVIPTVPVVALVLLQGSYNYVRHGRWYTFAFQQTRFVTLGSIVLAVAMIAVWLARFFGAFGGPVAV</sequence>
<dbReference type="Proteomes" id="UP000309215">
    <property type="component" value="Unassembled WGS sequence"/>
</dbReference>
<evidence type="ECO:0000313" key="4">
    <source>
        <dbReference type="Proteomes" id="UP000309215"/>
    </source>
</evidence>
<feature type="transmembrane region" description="Helical" evidence="2">
    <location>
        <begin position="96"/>
        <end position="114"/>
    </location>
</feature>
<keyword evidence="2" id="KW-0812">Transmembrane</keyword>
<keyword evidence="4" id="KW-1185">Reference proteome</keyword>
<feature type="transmembrane region" description="Helical" evidence="2">
    <location>
        <begin position="43"/>
        <end position="63"/>
    </location>
</feature>
<feature type="compositionally biased region" description="Pro residues" evidence="1">
    <location>
        <begin position="19"/>
        <end position="35"/>
    </location>
</feature>
<proteinExistence type="predicted"/>
<dbReference type="OrthoDB" id="5966662at2"/>
<evidence type="ECO:0000256" key="1">
    <source>
        <dbReference type="SAM" id="MobiDB-lite"/>
    </source>
</evidence>
<dbReference type="AlphaFoldDB" id="A0A4U1J9I5"/>
<feature type="compositionally biased region" description="Basic and acidic residues" evidence="1">
    <location>
        <begin position="1"/>
        <end position="11"/>
    </location>
</feature>
<name>A0A4U1J9I5_9BACT</name>
<gene>
    <name evidence="3" type="ORF">E8A74_26510</name>
</gene>
<dbReference type="InterPro" id="IPR021215">
    <property type="entry name" value="DUF2752"/>
</dbReference>
<feature type="region of interest" description="Disordered" evidence="1">
    <location>
        <begin position="1"/>
        <end position="39"/>
    </location>
</feature>
<reference evidence="3 4" key="1">
    <citation type="submission" date="2019-04" db="EMBL/GenBank/DDBJ databases">
        <authorList>
            <person name="Li Y."/>
            <person name="Wang J."/>
        </authorList>
    </citation>
    <scope>NUCLEOTIDE SEQUENCE [LARGE SCALE GENOMIC DNA]</scope>
    <source>
        <strain evidence="3 4">DSM 14668</strain>
    </source>
</reference>
<keyword evidence="2" id="KW-0472">Membrane</keyword>
<evidence type="ECO:0000256" key="2">
    <source>
        <dbReference type="SAM" id="Phobius"/>
    </source>
</evidence>
<evidence type="ECO:0000313" key="3">
    <source>
        <dbReference type="EMBL" id="TKD03288.1"/>
    </source>
</evidence>
<protein>
    <submittedName>
        <fullName evidence="3">DUF2752 domain-containing protein</fullName>
    </submittedName>
</protein>
<dbReference type="EMBL" id="SSMQ01000030">
    <property type="protein sequence ID" value="TKD03288.1"/>
    <property type="molecule type" value="Genomic_DNA"/>
</dbReference>
<organism evidence="3 4">
    <name type="scientific">Polyangium fumosum</name>
    <dbReference type="NCBI Taxonomy" id="889272"/>
    <lineage>
        <taxon>Bacteria</taxon>
        <taxon>Pseudomonadati</taxon>
        <taxon>Myxococcota</taxon>
        <taxon>Polyangia</taxon>
        <taxon>Polyangiales</taxon>
        <taxon>Polyangiaceae</taxon>
        <taxon>Polyangium</taxon>
    </lineage>
</organism>
<keyword evidence="2" id="KW-1133">Transmembrane helix</keyword>